<evidence type="ECO:0000313" key="2">
    <source>
        <dbReference type="Proteomes" id="UP001597286"/>
    </source>
</evidence>
<organism evidence="1 2">
    <name type="scientific">Rhodococcus gannanensis</name>
    <dbReference type="NCBI Taxonomy" id="1960308"/>
    <lineage>
        <taxon>Bacteria</taxon>
        <taxon>Bacillati</taxon>
        <taxon>Actinomycetota</taxon>
        <taxon>Actinomycetes</taxon>
        <taxon>Mycobacteriales</taxon>
        <taxon>Nocardiaceae</taxon>
        <taxon>Rhodococcus</taxon>
    </lineage>
</organism>
<dbReference type="RefSeq" id="WP_378485167.1">
    <property type="nucleotide sequence ID" value="NZ_JBHUFB010000009.1"/>
</dbReference>
<accession>A0ABW4P3Z4</accession>
<evidence type="ECO:0000313" key="1">
    <source>
        <dbReference type="EMBL" id="MFD1812669.1"/>
    </source>
</evidence>
<dbReference type="Proteomes" id="UP001597286">
    <property type="component" value="Unassembled WGS sequence"/>
</dbReference>
<comment type="caution">
    <text evidence="1">The sequence shown here is derived from an EMBL/GenBank/DDBJ whole genome shotgun (WGS) entry which is preliminary data.</text>
</comment>
<sequence>MAFISLMRMKATFSHINPQATLRIPFRLNVASISLKRMNAAFSQWWWVPDEVKGQRVVGAET</sequence>
<dbReference type="EMBL" id="JBHUFB010000009">
    <property type="protein sequence ID" value="MFD1812669.1"/>
    <property type="molecule type" value="Genomic_DNA"/>
</dbReference>
<protein>
    <submittedName>
        <fullName evidence="1">Uncharacterized protein</fullName>
    </submittedName>
</protein>
<reference evidence="2" key="1">
    <citation type="journal article" date="2019" name="Int. J. Syst. Evol. Microbiol.">
        <title>The Global Catalogue of Microorganisms (GCM) 10K type strain sequencing project: providing services to taxonomists for standard genome sequencing and annotation.</title>
        <authorList>
            <consortium name="The Broad Institute Genomics Platform"/>
            <consortium name="The Broad Institute Genome Sequencing Center for Infectious Disease"/>
            <person name="Wu L."/>
            <person name="Ma J."/>
        </authorList>
    </citation>
    <scope>NUCLEOTIDE SEQUENCE [LARGE SCALE GENOMIC DNA]</scope>
    <source>
        <strain evidence="2">DT72</strain>
    </source>
</reference>
<keyword evidence="2" id="KW-1185">Reference proteome</keyword>
<proteinExistence type="predicted"/>
<name>A0ABW4P3Z4_9NOCA</name>
<gene>
    <name evidence="1" type="ORF">ACFSJG_10620</name>
</gene>